<dbReference type="PANTHER" id="PTHR20855">
    <property type="entry name" value="ADIPOR/PROGESTIN RECEPTOR-RELATED"/>
    <property type="match status" value="1"/>
</dbReference>
<dbReference type="Proteomes" id="UP001307889">
    <property type="component" value="Chromosome 14"/>
</dbReference>
<protein>
    <submittedName>
        <fullName evidence="8">Monocyte to macrophage differentiation</fullName>
    </submittedName>
</protein>
<keyword evidence="3" id="KW-1003">Cell membrane</keyword>
<feature type="transmembrane region" description="Helical" evidence="7">
    <location>
        <begin position="86"/>
        <end position="109"/>
    </location>
</feature>
<dbReference type="InterPro" id="IPR004254">
    <property type="entry name" value="AdipoR/HlyIII-related"/>
</dbReference>
<dbReference type="PANTHER" id="PTHR20855:SF3">
    <property type="entry name" value="LD03007P"/>
    <property type="match status" value="1"/>
</dbReference>
<feature type="transmembrane region" description="Helical" evidence="7">
    <location>
        <begin position="209"/>
        <end position="229"/>
    </location>
</feature>
<evidence type="ECO:0000256" key="7">
    <source>
        <dbReference type="SAM" id="Phobius"/>
    </source>
</evidence>
<dbReference type="EMBL" id="AP028922">
    <property type="protein sequence ID" value="BET02739.1"/>
    <property type="molecule type" value="Genomic_DNA"/>
</dbReference>
<evidence type="ECO:0000256" key="4">
    <source>
        <dbReference type="ARBA" id="ARBA00022692"/>
    </source>
</evidence>
<feature type="transmembrane region" description="Helical" evidence="7">
    <location>
        <begin position="125"/>
        <end position="141"/>
    </location>
</feature>
<proteinExistence type="inferred from homology"/>
<name>A0ABN7BEK0_9HEMI</name>
<feature type="transmembrane region" description="Helical" evidence="7">
    <location>
        <begin position="53"/>
        <end position="74"/>
    </location>
</feature>
<organism evidence="8 9">
    <name type="scientific">Nesidiocoris tenuis</name>
    <dbReference type="NCBI Taxonomy" id="355587"/>
    <lineage>
        <taxon>Eukaryota</taxon>
        <taxon>Metazoa</taxon>
        <taxon>Ecdysozoa</taxon>
        <taxon>Arthropoda</taxon>
        <taxon>Hexapoda</taxon>
        <taxon>Insecta</taxon>
        <taxon>Pterygota</taxon>
        <taxon>Neoptera</taxon>
        <taxon>Paraneoptera</taxon>
        <taxon>Hemiptera</taxon>
        <taxon>Heteroptera</taxon>
        <taxon>Panheteroptera</taxon>
        <taxon>Cimicomorpha</taxon>
        <taxon>Miridae</taxon>
        <taxon>Dicyphina</taxon>
        <taxon>Nesidiocoris</taxon>
    </lineage>
</organism>
<keyword evidence="6 7" id="KW-0472">Membrane</keyword>
<evidence type="ECO:0000256" key="1">
    <source>
        <dbReference type="ARBA" id="ARBA00004651"/>
    </source>
</evidence>
<keyword evidence="9" id="KW-1185">Reference proteome</keyword>
<evidence type="ECO:0000256" key="3">
    <source>
        <dbReference type="ARBA" id="ARBA00022475"/>
    </source>
</evidence>
<evidence type="ECO:0000256" key="5">
    <source>
        <dbReference type="ARBA" id="ARBA00022989"/>
    </source>
</evidence>
<evidence type="ECO:0000256" key="6">
    <source>
        <dbReference type="ARBA" id="ARBA00023136"/>
    </source>
</evidence>
<feature type="transmembrane region" description="Helical" evidence="7">
    <location>
        <begin position="153"/>
        <end position="172"/>
    </location>
</feature>
<comment type="similarity">
    <text evidence="2">Belongs to the ADIPOR family.</text>
</comment>
<evidence type="ECO:0000313" key="9">
    <source>
        <dbReference type="Proteomes" id="UP001307889"/>
    </source>
</evidence>
<reference evidence="8 9" key="1">
    <citation type="submission" date="2023-09" db="EMBL/GenBank/DDBJ databases">
        <title>Nesidiocoris tenuis whole genome shotgun sequence.</title>
        <authorList>
            <person name="Shibata T."/>
            <person name="Shimoda M."/>
            <person name="Kobayashi T."/>
            <person name="Uehara T."/>
        </authorList>
    </citation>
    <scope>NUCLEOTIDE SEQUENCE [LARGE SCALE GENOMIC DNA]</scope>
    <source>
        <strain evidence="8 9">Japan</strain>
    </source>
</reference>
<evidence type="ECO:0000256" key="2">
    <source>
        <dbReference type="ARBA" id="ARBA00007018"/>
    </source>
</evidence>
<keyword evidence="4 7" id="KW-0812">Transmembrane</keyword>
<dbReference type="NCBIfam" id="TIGR01065">
    <property type="entry name" value="hlyIII"/>
    <property type="match status" value="1"/>
</dbReference>
<keyword evidence="5 7" id="KW-1133">Transmembrane helix</keyword>
<feature type="transmembrane region" description="Helical" evidence="7">
    <location>
        <begin position="178"/>
        <end position="197"/>
    </location>
</feature>
<sequence>MAHAASMAYGKYRDFLGYLRPTWFSHPWWKSVHWMNQRATPDKAYVPAPVEHIANVITHGVSILPSAFGSIILLSRSTSWIQFTAASVYGLSLVLCFAVSTAFHCIFYTNTNRQLKEILHRGDRAMIYVFIAASYFPWLLLRPLPTHSLVTTHLWWIVWALAFSGIAYQQVFHEKYKNINTMVYIMVALGPALVVLQNKSLTRLEEMRIIKGGLLYFVGIVFFKCDGTIPFAHAIWHLFVAFAASVHYFAILDHLY</sequence>
<gene>
    <name evidence="8" type="ORF">NTJ_15557</name>
</gene>
<feature type="transmembrane region" description="Helical" evidence="7">
    <location>
        <begin position="235"/>
        <end position="252"/>
    </location>
</feature>
<dbReference type="InterPro" id="IPR005744">
    <property type="entry name" value="Hy-lIII"/>
</dbReference>
<accession>A0ABN7BEK0</accession>
<dbReference type="Pfam" id="PF03006">
    <property type="entry name" value="HlyIII"/>
    <property type="match status" value="1"/>
</dbReference>
<comment type="subcellular location">
    <subcellularLocation>
        <location evidence="1">Cell membrane</location>
        <topology evidence="1">Multi-pass membrane protein</topology>
    </subcellularLocation>
</comment>
<evidence type="ECO:0000313" key="8">
    <source>
        <dbReference type="EMBL" id="BET02739.1"/>
    </source>
</evidence>